<reference evidence="2" key="1">
    <citation type="submission" date="2023-08" db="EMBL/GenBank/DDBJ databases">
        <title>Reintroducing virulent viruses to syntetic microbiomes.</title>
        <authorList>
            <person name="Wilde J."/>
            <person name="Boyes R."/>
            <person name="Robinson A.V."/>
            <person name="Daisley B.A."/>
            <person name="Allen-Vercoe E."/>
        </authorList>
    </citation>
    <scope>NUCLEOTIDE SEQUENCE</scope>
    <source>
        <strain evidence="2">225I_12FAA</strain>
    </source>
</reference>
<dbReference type="Pfam" id="PF04230">
    <property type="entry name" value="PS_pyruv_trans"/>
    <property type="match status" value="1"/>
</dbReference>
<evidence type="ECO:0000313" key="2">
    <source>
        <dbReference type="EMBL" id="MDT4513483.1"/>
    </source>
</evidence>
<dbReference type="InterPro" id="IPR007345">
    <property type="entry name" value="Polysacch_pyruvyl_Trfase"/>
</dbReference>
<organism evidence="2 3">
    <name type="scientific">Bacteroides cellulosilyticus</name>
    <dbReference type="NCBI Taxonomy" id="246787"/>
    <lineage>
        <taxon>Bacteria</taxon>
        <taxon>Pseudomonadati</taxon>
        <taxon>Bacteroidota</taxon>
        <taxon>Bacteroidia</taxon>
        <taxon>Bacteroidales</taxon>
        <taxon>Bacteroidaceae</taxon>
        <taxon>Bacteroides</taxon>
    </lineage>
</organism>
<keyword evidence="2" id="KW-0808">Transferase</keyword>
<feature type="domain" description="Polysaccharide pyruvyl transferase" evidence="1">
    <location>
        <begin position="14"/>
        <end position="324"/>
    </location>
</feature>
<name>A0AAW8VMJ0_9BACE</name>
<comment type="caution">
    <text evidence="2">The sequence shown here is derived from an EMBL/GenBank/DDBJ whole genome shotgun (WGS) entry which is preliminary data.</text>
</comment>
<protein>
    <submittedName>
        <fullName evidence="2">Polysaccharide pyruvyl transferase family protein</fullName>
        <ecNumber evidence="2">2.4.-.-</ecNumber>
    </submittedName>
</protein>
<sequence>MKKIGILTYHSVYNFGANLQALSTLCYFRNHGYDVKIINWRPRDLLKNYAESTPVKQAKVHETFYECFFDLTEICYTDEDIVRVIEKESMDAIVIGSDAVCRHFPFLVRWRPSRTYKFLKNGLFSPDIFPNPYWGSFYTRLDKKIPMILMSVSSQGTLYQYTLWRERKQLLKAINNFSFITVRDSWTQKVFKCFSYGKLLPNITPDPVLGFNVNVSQEIVSKNIIKRFNLPEKYIILSFKRKYAPSEDWIKKFFYCCNEKGLAVISLPYPQEENSLNVDVNISLPISPIEWYNIIKYSVGYVGNNMHPIIVSIHNAVPFFSFDYYGYTKLVTRKVCLECSKIYDLCQKFDLLDYYSNVQMRNYQFPNPEVVFDRIYNFDKEKAIFLAKKRVNDYKDLMCDIEKVINE</sequence>
<dbReference type="AlphaFoldDB" id="A0AAW8VMJ0"/>
<dbReference type="GO" id="GO:0016757">
    <property type="term" value="F:glycosyltransferase activity"/>
    <property type="evidence" value="ECO:0007669"/>
    <property type="project" value="UniProtKB-KW"/>
</dbReference>
<dbReference type="EC" id="2.4.-.-" evidence="2"/>
<dbReference type="RefSeq" id="WP_195511587.1">
    <property type="nucleotide sequence ID" value="NZ_JADMQL010000002.1"/>
</dbReference>
<evidence type="ECO:0000313" key="3">
    <source>
        <dbReference type="Proteomes" id="UP001266995"/>
    </source>
</evidence>
<dbReference type="Proteomes" id="UP001266995">
    <property type="component" value="Unassembled WGS sequence"/>
</dbReference>
<proteinExistence type="predicted"/>
<evidence type="ECO:0000259" key="1">
    <source>
        <dbReference type="Pfam" id="PF04230"/>
    </source>
</evidence>
<keyword evidence="2" id="KW-0328">Glycosyltransferase</keyword>
<accession>A0AAW8VMJ0</accession>
<gene>
    <name evidence="2" type="ORF">RO785_21150</name>
</gene>
<dbReference type="EMBL" id="JAVSNH010000001">
    <property type="protein sequence ID" value="MDT4513483.1"/>
    <property type="molecule type" value="Genomic_DNA"/>
</dbReference>